<proteinExistence type="inferred from homology"/>
<comment type="similarity">
    <text evidence="1 4">Belongs to the DegT/DnrJ/EryC1 family.</text>
</comment>
<dbReference type="InterPro" id="IPR015424">
    <property type="entry name" value="PyrdxlP-dep_Trfase"/>
</dbReference>
<evidence type="ECO:0000256" key="3">
    <source>
        <dbReference type="PIRSR" id="PIRSR000390-2"/>
    </source>
</evidence>
<dbReference type="SUPFAM" id="SSF53383">
    <property type="entry name" value="PLP-dependent transferases"/>
    <property type="match status" value="1"/>
</dbReference>
<dbReference type="CDD" id="cd00616">
    <property type="entry name" value="AHBA_syn"/>
    <property type="match status" value="1"/>
</dbReference>
<evidence type="ECO:0000313" key="6">
    <source>
        <dbReference type="Proteomes" id="UP000435357"/>
    </source>
</evidence>
<evidence type="ECO:0000313" key="5">
    <source>
        <dbReference type="EMBL" id="KAB1064413.1"/>
    </source>
</evidence>
<evidence type="ECO:0000256" key="2">
    <source>
        <dbReference type="PIRSR" id="PIRSR000390-1"/>
    </source>
</evidence>
<comment type="caution">
    <text evidence="5">The sequence shown here is derived from an EMBL/GenBank/DDBJ whole genome shotgun (WGS) entry which is preliminary data.</text>
</comment>
<dbReference type="PANTHER" id="PTHR30244:SF34">
    <property type="entry name" value="DTDP-4-AMINO-4,6-DIDEOXYGALACTOSE TRANSAMINASE"/>
    <property type="match status" value="1"/>
</dbReference>
<evidence type="ECO:0000256" key="1">
    <source>
        <dbReference type="ARBA" id="ARBA00037999"/>
    </source>
</evidence>
<feature type="active site" description="Proton acceptor" evidence="2">
    <location>
        <position position="194"/>
    </location>
</feature>
<reference evidence="5 6" key="1">
    <citation type="submission" date="2019-09" db="EMBL/GenBank/DDBJ databases">
        <title>Genomes of Cryomorphaceae.</title>
        <authorList>
            <person name="Bowman J.P."/>
        </authorList>
    </citation>
    <scope>NUCLEOTIDE SEQUENCE [LARGE SCALE GENOMIC DNA]</scope>
    <source>
        <strain evidence="5 6">KCTC 52047</strain>
    </source>
</reference>
<dbReference type="Gene3D" id="3.90.1150.10">
    <property type="entry name" value="Aspartate Aminotransferase, domain 1"/>
    <property type="match status" value="1"/>
</dbReference>
<dbReference type="InterPro" id="IPR000653">
    <property type="entry name" value="DegT/StrS_aminotransferase"/>
</dbReference>
<dbReference type="AlphaFoldDB" id="A0A6N6M734"/>
<keyword evidence="5" id="KW-0808">Transferase</keyword>
<dbReference type="Proteomes" id="UP000435357">
    <property type="component" value="Unassembled WGS sequence"/>
</dbReference>
<name>A0A6N6M734_9FLAO</name>
<dbReference type="RefSeq" id="WP_151167559.1">
    <property type="nucleotide sequence ID" value="NZ_WACR01000005.1"/>
</dbReference>
<keyword evidence="5" id="KW-0032">Aminotransferase</keyword>
<dbReference type="PANTHER" id="PTHR30244">
    <property type="entry name" value="TRANSAMINASE"/>
    <property type="match status" value="1"/>
</dbReference>
<keyword evidence="6" id="KW-1185">Reference proteome</keyword>
<keyword evidence="3 4" id="KW-0663">Pyridoxal phosphate</keyword>
<organism evidence="5 6">
    <name type="scientific">Salibacter halophilus</name>
    <dbReference type="NCBI Taxonomy" id="1803916"/>
    <lineage>
        <taxon>Bacteria</taxon>
        <taxon>Pseudomonadati</taxon>
        <taxon>Bacteroidota</taxon>
        <taxon>Flavobacteriia</taxon>
        <taxon>Flavobacteriales</taxon>
        <taxon>Salibacteraceae</taxon>
        <taxon>Salibacter</taxon>
    </lineage>
</organism>
<accession>A0A6N6M734</accession>
<protein>
    <submittedName>
        <fullName evidence="5">Aminotransferase class I/II-fold pyridoxal phosphate-dependent enzyme</fullName>
    </submittedName>
</protein>
<dbReference type="GO" id="GO:0000271">
    <property type="term" value="P:polysaccharide biosynthetic process"/>
    <property type="evidence" value="ECO:0007669"/>
    <property type="project" value="TreeGrafter"/>
</dbReference>
<sequence>MKSLNDEKIWLSPPHIGEKERAYVEEAFDQNWVAPAGPHLKRFESSIKQYFNVGAVAALSSGTAALHLALINLGVSQGDYVLTQSLTFSASANPIRYLGAEPVFIDSEYDTWNLDPDVLEEAILDLKEKGIKPKAIIGVDLYGMPAKWVEIQNIAMKYDIPLIEDSAEAAGSTYMGKYCGTFGRMAVLSFNGNKIITTSGGGALLSNDWHIIEHARFLSTQAKDNAAHYQHSHIGYNYRMSNICAGIGCGQMEVLDNRVRRRREIFDFYFDTFKDTDGISLLVEPYGHYSNRWLTAILVDPEKTDGITREHLRLALESRNIESRPLWKPLHLQPVFENHLFYGSNVSQSLFENGLCLPSGSAMTDEQLGKIVSIIRKVLNNGAGELVHKVK</sequence>
<dbReference type="InterPro" id="IPR015421">
    <property type="entry name" value="PyrdxlP-dep_Trfase_major"/>
</dbReference>
<dbReference type="GO" id="GO:0030170">
    <property type="term" value="F:pyridoxal phosphate binding"/>
    <property type="evidence" value="ECO:0007669"/>
    <property type="project" value="TreeGrafter"/>
</dbReference>
<dbReference type="GO" id="GO:0008483">
    <property type="term" value="F:transaminase activity"/>
    <property type="evidence" value="ECO:0007669"/>
    <property type="project" value="UniProtKB-KW"/>
</dbReference>
<dbReference type="EMBL" id="WACR01000005">
    <property type="protein sequence ID" value="KAB1064413.1"/>
    <property type="molecule type" value="Genomic_DNA"/>
</dbReference>
<dbReference type="Pfam" id="PF01041">
    <property type="entry name" value="DegT_DnrJ_EryC1"/>
    <property type="match status" value="1"/>
</dbReference>
<feature type="modified residue" description="N6-(pyridoxal phosphate)lysine" evidence="3">
    <location>
        <position position="194"/>
    </location>
</feature>
<gene>
    <name evidence="5" type="ORF">F3059_06840</name>
</gene>
<dbReference type="PIRSF" id="PIRSF000390">
    <property type="entry name" value="PLP_StrS"/>
    <property type="match status" value="1"/>
</dbReference>
<dbReference type="OrthoDB" id="9810913at2"/>
<evidence type="ECO:0000256" key="4">
    <source>
        <dbReference type="RuleBase" id="RU004508"/>
    </source>
</evidence>
<dbReference type="InterPro" id="IPR015422">
    <property type="entry name" value="PyrdxlP-dep_Trfase_small"/>
</dbReference>
<dbReference type="Gene3D" id="3.40.640.10">
    <property type="entry name" value="Type I PLP-dependent aspartate aminotransferase-like (Major domain)"/>
    <property type="match status" value="1"/>
</dbReference>